<dbReference type="EMBL" id="JAHYIQ010000005">
    <property type="protein sequence ID" value="KAK1132153.1"/>
    <property type="molecule type" value="Genomic_DNA"/>
</dbReference>
<dbReference type="AlphaFoldDB" id="A0AA40G7H5"/>
<feature type="repeat" description="PPR" evidence="9">
    <location>
        <begin position="273"/>
        <end position="307"/>
    </location>
</feature>
<dbReference type="Pfam" id="PF13041">
    <property type="entry name" value="PPR_2"/>
    <property type="match status" value="1"/>
</dbReference>
<comment type="similarity">
    <text evidence="1 10">Belongs to the phage and mitochondrial RNA polymerase family.</text>
</comment>
<evidence type="ECO:0000256" key="9">
    <source>
        <dbReference type="PROSITE-ProRule" id="PRU00708"/>
    </source>
</evidence>
<dbReference type="PROSITE" id="PS00900">
    <property type="entry name" value="RNA_POL_PHAGE_1"/>
    <property type="match status" value="1"/>
</dbReference>
<sequence>MYKHLATRVAEHISPHGVLFIPKQIIVQRSMRLCSFCNFHHGKTSKSIKHHQLRTYNTTVNLLDHSPIKKKVKRKTKKYAELLAVTNNAASNKRTKVQTLTASNLSILVEDFDVSANKLCDNKNFILDQQLNSNYINENCHNLCDTKIDLNIENNVNIINEKEMKDCEKFHDKREDFNNLNIDNEIKNNIFQKNSSFYSVEKTKVKKHQKYNTQLQKKKNLHQIENKYGAQNHVESLLSYMDVYLFCGLLNRANKILVMYRKNSQKNLQSNESIKLYNMLLGAYASKRKVGKVLELYDMMKKDSLTPTSQTYAYIFDALGRETVNNKQIELLKKLNIEMNDYNISFNDIFNKSYFTIDQEKNILKVIRILLPDFKLSHTTLDTNYKCRILKNNLTGNNYESPVEGLLTMEELKHCFKMQLQTELAIEVEIPSIKLCDKNIKTSSEEKIVEIEKYWRNAASAAFERNLKCLKQKECQSHNASMVLYPFLEVLDKKFYIDAMLREIKQLAKESENFSVSVKLLNIKLGKYIYRRYEIERKKKTGVLNKMISIYSKYLEWYLHPEKMTHLNNMNHRIMLQYFEREEARYSVPSNFICLNWPMDVIVNIGKFLYNIILNDIMLQPEILKGQDLKYSIPAFYTLFRNKETYLSEEIKPHPLVSKLYKTTHLETLTFDTLFFPSYGPPNPWISIYSGGYLITKTDFMRVDSNSSLHQLKITDSEQLFPIFDSLNQLSSIPWKVNTAILDIVIKIFQDGGSTELKVPQSISVLSPPNLISKNATVEEKQKAAIAKAQYIQKKNDMYSLWCDTLYKLSIANHYRNKIFWLPHNLDFRGRVYPVPPYLNHLSSDLGRSLLLFAKGKPLGPNGLDWLKLHVINLTSFKKGESVKERLKYANENMDNIIDSATKPLTGKMWWKQSEEPWQTLAACMEIANALKAPNAEEYISTFPVHQDGSCNGLQHYAALGKDQIGAESVNLYPFDIPKDIYSEVVSVVEAQRQIDAKNNITIAQILEGFIKRKVIKQTVMTTVYGVTKYGAKLQIAKQLRDIENFPKEYVWQASIYLTENTFHSLRKMFKSAREIQDWFTQCAQIISSTFYQNVEWITPLGLPVVQPYIKQQKFPKKRVKGNEKPDTMKQRNAFAPNFIHSLDSTHMMLTGLNCYRNNVTFVSVHDCFWTHPCTVDVMNKICREQFVVLHSELILEDLAQFFVTRYLSANKIQEYDAKFNLEEVHNCFVNIPSKGTFDINKVLSSVYFFS</sequence>
<dbReference type="Gene3D" id="1.10.1320.10">
    <property type="entry name" value="DNA-directed RNA polymerase, N-terminal domain"/>
    <property type="match status" value="1"/>
</dbReference>
<dbReference type="InterPro" id="IPR002092">
    <property type="entry name" value="DNA-dir_Rpol_phage-type"/>
</dbReference>
<reference evidence="12" key="1">
    <citation type="submission" date="2021-10" db="EMBL/GenBank/DDBJ databases">
        <title>Melipona bicolor Genome sequencing and assembly.</title>
        <authorList>
            <person name="Araujo N.S."/>
            <person name="Arias M.C."/>
        </authorList>
    </citation>
    <scope>NUCLEOTIDE SEQUENCE</scope>
    <source>
        <strain evidence="12">USP_2M_L1-L4_2017</strain>
        <tissue evidence="12">Whole body</tissue>
    </source>
</reference>
<name>A0AA40G7H5_9HYME</name>
<protein>
    <recommendedName>
        <fullName evidence="2 10">DNA-directed RNA polymerase</fullName>
        <ecNumber evidence="2 10">2.7.7.6</ecNumber>
    </recommendedName>
</protein>
<comment type="caution">
    <text evidence="12">The sequence shown here is derived from an EMBL/GenBank/DDBJ whole genome shotgun (WGS) entry which is preliminary data.</text>
</comment>
<dbReference type="EC" id="2.7.7.6" evidence="2 10"/>
<dbReference type="FunFam" id="1.10.287.280:FF:000001">
    <property type="entry name" value="DNA-directed RNA polymerase"/>
    <property type="match status" value="1"/>
</dbReference>
<evidence type="ECO:0000256" key="7">
    <source>
        <dbReference type="ARBA" id="ARBA00023163"/>
    </source>
</evidence>
<evidence type="ECO:0000256" key="10">
    <source>
        <dbReference type="RuleBase" id="RU003805"/>
    </source>
</evidence>
<accession>A0AA40G7H5</accession>
<dbReference type="Proteomes" id="UP001177670">
    <property type="component" value="Unassembled WGS sequence"/>
</dbReference>
<dbReference type="Pfam" id="PF00940">
    <property type="entry name" value="RNA_pol"/>
    <property type="match status" value="1"/>
</dbReference>
<keyword evidence="6" id="KW-0809">Transit peptide</keyword>
<keyword evidence="5 10" id="KW-0548">Nucleotidyltransferase</keyword>
<evidence type="ECO:0000256" key="5">
    <source>
        <dbReference type="ARBA" id="ARBA00022695"/>
    </source>
</evidence>
<dbReference type="Pfam" id="PF14700">
    <property type="entry name" value="RPOL_N"/>
    <property type="match status" value="1"/>
</dbReference>
<dbReference type="GO" id="GO:0071897">
    <property type="term" value="P:DNA biosynthetic process"/>
    <property type="evidence" value="ECO:0007669"/>
    <property type="project" value="UniProtKB-ARBA"/>
</dbReference>
<evidence type="ECO:0000256" key="3">
    <source>
        <dbReference type="ARBA" id="ARBA00022478"/>
    </source>
</evidence>
<keyword evidence="3 10" id="KW-0240">DNA-directed RNA polymerase</keyword>
<dbReference type="NCBIfam" id="TIGR00756">
    <property type="entry name" value="PPR"/>
    <property type="match status" value="1"/>
</dbReference>
<keyword evidence="7 10" id="KW-0804">Transcription</keyword>
<gene>
    <name evidence="12" type="ORF">K0M31_016282</name>
</gene>
<evidence type="ECO:0000256" key="4">
    <source>
        <dbReference type="ARBA" id="ARBA00022679"/>
    </source>
</evidence>
<evidence type="ECO:0000256" key="1">
    <source>
        <dbReference type="ARBA" id="ARBA00009493"/>
    </source>
</evidence>
<dbReference type="InterPro" id="IPR046950">
    <property type="entry name" value="DNA-dir_Rpol_C_phage-type"/>
</dbReference>
<dbReference type="Gene3D" id="1.10.150.20">
    <property type="entry name" value="5' to 3' exonuclease, C-terminal subdomain"/>
    <property type="match status" value="1"/>
</dbReference>
<organism evidence="12 13">
    <name type="scientific">Melipona bicolor</name>
    <dbReference type="NCBI Taxonomy" id="60889"/>
    <lineage>
        <taxon>Eukaryota</taxon>
        <taxon>Metazoa</taxon>
        <taxon>Ecdysozoa</taxon>
        <taxon>Arthropoda</taxon>
        <taxon>Hexapoda</taxon>
        <taxon>Insecta</taxon>
        <taxon>Pterygota</taxon>
        <taxon>Neoptera</taxon>
        <taxon>Endopterygota</taxon>
        <taxon>Hymenoptera</taxon>
        <taxon>Apocrita</taxon>
        <taxon>Aculeata</taxon>
        <taxon>Apoidea</taxon>
        <taxon>Anthophila</taxon>
        <taxon>Apidae</taxon>
        <taxon>Melipona</taxon>
    </lineage>
</organism>
<dbReference type="InterPro" id="IPR043502">
    <property type="entry name" value="DNA/RNA_pol_sf"/>
</dbReference>
<dbReference type="InterPro" id="IPR011990">
    <property type="entry name" value="TPR-like_helical_dom_sf"/>
</dbReference>
<dbReference type="Gene3D" id="1.10.287.280">
    <property type="match status" value="1"/>
</dbReference>
<dbReference type="GO" id="GO:0003899">
    <property type="term" value="F:DNA-directed RNA polymerase activity"/>
    <property type="evidence" value="ECO:0007669"/>
    <property type="project" value="UniProtKB-EC"/>
</dbReference>
<dbReference type="Gene3D" id="1.25.40.10">
    <property type="entry name" value="Tetratricopeptide repeat domain"/>
    <property type="match status" value="1"/>
</dbReference>
<dbReference type="FunFam" id="1.10.150.20:FF:000031">
    <property type="entry name" value="DNA-directed RNA polymerase"/>
    <property type="match status" value="1"/>
</dbReference>
<comment type="function">
    <text evidence="10">DNA-dependent RNA polymerase catalyzes the transcription of DNA into RNA using the four ribonucleoside triphosphates as substrates.</text>
</comment>
<keyword evidence="4 10" id="KW-0808">Transferase</keyword>
<evidence type="ECO:0000313" key="13">
    <source>
        <dbReference type="Proteomes" id="UP001177670"/>
    </source>
</evidence>
<evidence type="ECO:0000256" key="2">
    <source>
        <dbReference type="ARBA" id="ARBA00012418"/>
    </source>
</evidence>
<dbReference type="SMART" id="SM01311">
    <property type="entry name" value="RPOL_N"/>
    <property type="match status" value="1"/>
</dbReference>
<dbReference type="GO" id="GO:0034245">
    <property type="term" value="C:mitochondrial DNA-directed RNA polymerase complex"/>
    <property type="evidence" value="ECO:0007669"/>
    <property type="project" value="TreeGrafter"/>
</dbReference>
<comment type="catalytic activity">
    <reaction evidence="8 10">
        <text>RNA(n) + a ribonucleoside 5'-triphosphate = RNA(n+1) + diphosphate</text>
        <dbReference type="Rhea" id="RHEA:21248"/>
        <dbReference type="Rhea" id="RHEA-COMP:14527"/>
        <dbReference type="Rhea" id="RHEA-COMP:17342"/>
        <dbReference type="ChEBI" id="CHEBI:33019"/>
        <dbReference type="ChEBI" id="CHEBI:61557"/>
        <dbReference type="ChEBI" id="CHEBI:140395"/>
        <dbReference type="EC" id="2.7.7.6"/>
    </reaction>
</comment>
<evidence type="ECO:0000313" key="12">
    <source>
        <dbReference type="EMBL" id="KAK1132153.1"/>
    </source>
</evidence>
<keyword evidence="13" id="KW-1185">Reference proteome</keyword>
<dbReference type="GO" id="GO:0001018">
    <property type="term" value="F:mitochondrial promoter sequence-specific DNA binding"/>
    <property type="evidence" value="ECO:0007669"/>
    <property type="project" value="TreeGrafter"/>
</dbReference>
<evidence type="ECO:0000256" key="6">
    <source>
        <dbReference type="ARBA" id="ARBA00022946"/>
    </source>
</evidence>
<dbReference type="SUPFAM" id="SSF56672">
    <property type="entry name" value="DNA/RNA polymerases"/>
    <property type="match status" value="1"/>
</dbReference>
<dbReference type="PANTHER" id="PTHR10102">
    <property type="entry name" value="DNA-DIRECTED RNA POLYMERASE, MITOCHONDRIAL"/>
    <property type="match status" value="1"/>
</dbReference>
<evidence type="ECO:0000256" key="8">
    <source>
        <dbReference type="ARBA" id="ARBA00048552"/>
    </source>
</evidence>
<dbReference type="InterPro" id="IPR037159">
    <property type="entry name" value="RNA_POL_N_sf"/>
</dbReference>
<dbReference type="PANTHER" id="PTHR10102:SF0">
    <property type="entry name" value="DNA-DIRECTED RNA POLYMERASE, MITOCHONDRIAL"/>
    <property type="match status" value="1"/>
</dbReference>
<dbReference type="InterPro" id="IPR002885">
    <property type="entry name" value="PPR_rpt"/>
</dbReference>
<evidence type="ECO:0000259" key="11">
    <source>
        <dbReference type="SMART" id="SM01311"/>
    </source>
</evidence>
<dbReference type="PROSITE" id="PS51375">
    <property type="entry name" value="PPR"/>
    <property type="match status" value="1"/>
</dbReference>
<proteinExistence type="inferred from homology"/>
<feature type="domain" description="DNA-directed RNA polymerase N-terminal" evidence="11">
    <location>
        <begin position="417"/>
        <end position="732"/>
    </location>
</feature>
<dbReference type="InterPro" id="IPR029262">
    <property type="entry name" value="RPOL_N"/>
</dbReference>
<dbReference type="GO" id="GO:0006390">
    <property type="term" value="P:mitochondrial transcription"/>
    <property type="evidence" value="ECO:0007669"/>
    <property type="project" value="TreeGrafter"/>
</dbReference>
<dbReference type="PROSITE" id="PS00489">
    <property type="entry name" value="RNA_POL_PHAGE_2"/>
    <property type="match status" value="1"/>
</dbReference>